<keyword evidence="1" id="KW-0812">Transmembrane</keyword>
<evidence type="ECO:0000256" key="1">
    <source>
        <dbReference type="SAM" id="Phobius"/>
    </source>
</evidence>
<keyword evidence="3" id="KW-1185">Reference proteome</keyword>
<evidence type="ECO:0000313" key="3">
    <source>
        <dbReference type="Proteomes" id="UP000053766"/>
    </source>
</evidence>
<sequence>MMCRIIILLSLCYLISMTYYLLYVRTDEDSFQMADFPSNSSIFDTCPLTLYNHLDAELLQFYHPTYNPKANCSVYEPLTKLVDGRVIVDRKAIGYDCIARCLLPKKDFSYIAKTWIKLPSEHLFECDIVETSCTKNGTTEAFLHSQIYEKKEKQIINRPDVYILVLDAVSSYMSKRSLPKTLEYLKSMGGIQIEFLNKVGDGSRGNGFPLLFGPSVLVILAKSICMPKNFDEQAIKQAKIISRVHRNLHNLSISDFTSTLENLTLLAMAIENNEHCHTL</sequence>
<evidence type="ECO:0000313" key="2">
    <source>
        <dbReference type="EMBL" id="KJH40524.1"/>
    </source>
</evidence>
<proteinExistence type="predicted"/>
<reference evidence="3" key="2">
    <citation type="journal article" date="2016" name="Sci. Rep.">
        <title>Dictyocaulus viviparus genome, variome and transcriptome elucidate lungworm biology and support future intervention.</title>
        <authorList>
            <person name="McNulty S.N."/>
            <person name="Strube C."/>
            <person name="Rosa B.A."/>
            <person name="Martin J.C."/>
            <person name="Tyagi R."/>
            <person name="Choi Y.J."/>
            <person name="Wang Q."/>
            <person name="Hallsworth Pepin K."/>
            <person name="Zhang X."/>
            <person name="Ozersky P."/>
            <person name="Wilson R.K."/>
            <person name="Sternberg P.W."/>
            <person name="Gasser R.B."/>
            <person name="Mitreva M."/>
        </authorList>
    </citation>
    <scope>NUCLEOTIDE SEQUENCE [LARGE SCALE GENOMIC DNA]</scope>
    <source>
        <strain evidence="3">HannoverDv2000</strain>
    </source>
</reference>
<dbReference type="PANTHER" id="PTHR10974:SF75">
    <property type="entry name" value="SULFATASE DOMAIN-CONTAINING PROTEIN"/>
    <property type="match status" value="1"/>
</dbReference>
<dbReference type="EMBL" id="KN717142">
    <property type="protein sequence ID" value="KJH40524.1"/>
    <property type="molecule type" value="Genomic_DNA"/>
</dbReference>
<dbReference type="Pfam" id="PF02995">
    <property type="entry name" value="DUF229"/>
    <property type="match status" value="1"/>
</dbReference>
<dbReference type="GO" id="GO:0005615">
    <property type="term" value="C:extracellular space"/>
    <property type="evidence" value="ECO:0007669"/>
    <property type="project" value="TreeGrafter"/>
</dbReference>
<reference evidence="2 3" key="1">
    <citation type="submission" date="2013-11" db="EMBL/GenBank/DDBJ databases">
        <title>Draft genome of the bovine lungworm Dictyocaulus viviparus.</title>
        <authorList>
            <person name="Mitreva M."/>
        </authorList>
    </citation>
    <scope>NUCLEOTIDE SEQUENCE [LARGE SCALE GENOMIC DNA]</scope>
    <source>
        <strain evidence="2 3">HannoverDv2000</strain>
    </source>
</reference>
<gene>
    <name evidence="2" type="ORF">DICVIV_13518</name>
</gene>
<dbReference type="Proteomes" id="UP000053766">
    <property type="component" value="Unassembled WGS sequence"/>
</dbReference>
<dbReference type="InterPro" id="IPR004245">
    <property type="entry name" value="DUF229"/>
</dbReference>
<accession>A0A0D8XA63</accession>
<name>A0A0D8XA63_DICVI</name>
<dbReference type="PANTHER" id="PTHR10974">
    <property type="entry name" value="FI08016P-RELATED"/>
    <property type="match status" value="1"/>
</dbReference>
<organism evidence="2 3">
    <name type="scientific">Dictyocaulus viviparus</name>
    <name type="common">Bovine lungworm</name>
    <dbReference type="NCBI Taxonomy" id="29172"/>
    <lineage>
        <taxon>Eukaryota</taxon>
        <taxon>Metazoa</taxon>
        <taxon>Ecdysozoa</taxon>
        <taxon>Nematoda</taxon>
        <taxon>Chromadorea</taxon>
        <taxon>Rhabditida</taxon>
        <taxon>Rhabditina</taxon>
        <taxon>Rhabditomorpha</taxon>
        <taxon>Strongyloidea</taxon>
        <taxon>Metastrongylidae</taxon>
        <taxon>Dictyocaulus</taxon>
    </lineage>
</organism>
<protein>
    <submittedName>
        <fullName evidence="2">Uncharacterized protein</fullName>
    </submittedName>
</protein>
<keyword evidence="1" id="KW-0472">Membrane</keyword>
<dbReference type="STRING" id="29172.A0A0D8XA63"/>
<feature type="transmembrane region" description="Helical" evidence="1">
    <location>
        <begin position="5"/>
        <end position="23"/>
    </location>
</feature>
<dbReference type="AlphaFoldDB" id="A0A0D8XA63"/>
<dbReference type="OrthoDB" id="5863917at2759"/>
<keyword evidence="1" id="KW-1133">Transmembrane helix</keyword>